<dbReference type="InterPro" id="IPR047768">
    <property type="entry name" value="Tn5p-like"/>
</dbReference>
<organism evidence="3 4">
    <name type="scientific">Emticicia soli</name>
    <dbReference type="NCBI Taxonomy" id="2027878"/>
    <lineage>
        <taxon>Bacteria</taxon>
        <taxon>Pseudomonadati</taxon>
        <taxon>Bacteroidota</taxon>
        <taxon>Cytophagia</taxon>
        <taxon>Cytophagales</taxon>
        <taxon>Leadbetterellaceae</taxon>
        <taxon>Emticicia</taxon>
    </lineage>
</organism>
<dbReference type="SUPFAM" id="SSF53098">
    <property type="entry name" value="Ribonuclease H-like"/>
    <property type="match status" value="1"/>
</dbReference>
<feature type="domain" description="Transposase IS4-like" evidence="2">
    <location>
        <begin position="131"/>
        <end position="319"/>
    </location>
</feature>
<dbReference type="Pfam" id="PF01609">
    <property type="entry name" value="DDE_Tnp_1"/>
    <property type="match status" value="1"/>
</dbReference>
<dbReference type="Proteomes" id="UP001597510">
    <property type="component" value="Unassembled WGS sequence"/>
</dbReference>
<dbReference type="PANTHER" id="PTHR37319">
    <property type="entry name" value="TRANSPOSASE"/>
    <property type="match status" value="1"/>
</dbReference>
<keyword evidence="1" id="KW-1133">Transmembrane helix</keyword>
<dbReference type="InterPro" id="IPR002559">
    <property type="entry name" value="Transposase_11"/>
</dbReference>
<evidence type="ECO:0000313" key="3">
    <source>
        <dbReference type="EMBL" id="MFD2520626.1"/>
    </source>
</evidence>
<evidence type="ECO:0000259" key="2">
    <source>
        <dbReference type="Pfam" id="PF01609"/>
    </source>
</evidence>
<gene>
    <name evidence="3" type="ORF">ACFSR2_07015</name>
</gene>
<name>A0ABW5J726_9BACT</name>
<evidence type="ECO:0000256" key="1">
    <source>
        <dbReference type="SAM" id="Phobius"/>
    </source>
</evidence>
<keyword evidence="1" id="KW-0812">Transmembrane</keyword>
<sequence>MKRAKRFVKWVYQDSSNKPNWLMEDKSTEINLNLQSHFTWHKARINFLEFLIISLIRTRSVVYSLNAVSLNDRAISSNLRRIQRFMNSFMIDFDLIAKVLMALNPIKGPYKLSLDRTNWQFSGINYNILCLTIVADGVSLTILWTMLDKRGNSNHNERKILIIRYIRLFGLDSIESLIADREFIGKDWIEFLSSHSIKFYLRIKSNLTVNQRGRALKVFWLFNNLPLNQICVLDKPLQINGQWIYLTGMKVLDSKNVIEYVIVATYQIDHQAMQMYAQRWTIECFFKAIKSAGFNIESTQLTDQKRLEKLFAIVCIAFLWVYRVGQYQNQVKPIPILKHKRRAFSIFRYGLDELNRALMFDLKAVCKYVNLLSCT</sequence>
<keyword evidence="4" id="KW-1185">Reference proteome</keyword>
<protein>
    <submittedName>
        <fullName evidence="3">IS4 family transposase</fullName>
    </submittedName>
</protein>
<reference evidence="4" key="1">
    <citation type="journal article" date="2019" name="Int. J. Syst. Evol. Microbiol.">
        <title>The Global Catalogue of Microorganisms (GCM) 10K type strain sequencing project: providing services to taxonomists for standard genome sequencing and annotation.</title>
        <authorList>
            <consortium name="The Broad Institute Genomics Platform"/>
            <consortium name="The Broad Institute Genome Sequencing Center for Infectious Disease"/>
            <person name="Wu L."/>
            <person name="Ma J."/>
        </authorList>
    </citation>
    <scope>NUCLEOTIDE SEQUENCE [LARGE SCALE GENOMIC DNA]</scope>
    <source>
        <strain evidence="4">KCTC 52344</strain>
    </source>
</reference>
<keyword evidence="1" id="KW-0472">Membrane</keyword>
<dbReference type="RefSeq" id="WP_340239645.1">
    <property type="nucleotide sequence ID" value="NZ_JBBEWC010000014.1"/>
</dbReference>
<dbReference type="NCBIfam" id="NF033591">
    <property type="entry name" value="transpos_IS4_2"/>
    <property type="match status" value="1"/>
</dbReference>
<proteinExistence type="predicted"/>
<dbReference type="Gene3D" id="3.90.350.10">
    <property type="entry name" value="Transposase Inhibitor Protein From Tn5, Chain A, domain 1"/>
    <property type="match status" value="1"/>
</dbReference>
<dbReference type="EMBL" id="JBHULC010000006">
    <property type="protein sequence ID" value="MFD2520626.1"/>
    <property type="molecule type" value="Genomic_DNA"/>
</dbReference>
<accession>A0ABW5J726</accession>
<feature type="transmembrane region" description="Helical" evidence="1">
    <location>
        <begin position="126"/>
        <end position="147"/>
    </location>
</feature>
<comment type="caution">
    <text evidence="3">The sequence shown here is derived from an EMBL/GenBank/DDBJ whole genome shotgun (WGS) entry which is preliminary data.</text>
</comment>
<dbReference type="InterPro" id="IPR047658">
    <property type="entry name" value="IS4-like_transpos"/>
</dbReference>
<dbReference type="InterPro" id="IPR012337">
    <property type="entry name" value="RNaseH-like_sf"/>
</dbReference>
<dbReference type="PANTHER" id="PTHR37319:SF1">
    <property type="entry name" value="TRANSPOSASE TN5 DIMERISATION DOMAIN-CONTAINING PROTEIN"/>
    <property type="match status" value="1"/>
</dbReference>
<evidence type="ECO:0000313" key="4">
    <source>
        <dbReference type="Proteomes" id="UP001597510"/>
    </source>
</evidence>